<feature type="non-terminal residue" evidence="1">
    <location>
        <position position="1"/>
    </location>
</feature>
<evidence type="ECO:0000313" key="2">
    <source>
        <dbReference type="Proteomes" id="UP001524570"/>
    </source>
</evidence>
<dbReference type="EMBL" id="JANIBL010000072">
    <property type="protein sequence ID" value="MCQ8119464.1"/>
    <property type="molecule type" value="Genomic_DNA"/>
</dbReference>
<protein>
    <submittedName>
        <fullName evidence="1">Uncharacterized protein</fullName>
    </submittedName>
</protein>
<gene>
    <name evidence="1" type="ORF">NP589_18705</name>
</gene>
<proteinExistence type="predicted"/>
<comment type="caution">
    <text evidence="1">The sequence shown here is derived from an EMBL/GenBank/DDBJ whole genome shotgun (WGS) entry which is preliminary data.</text>
</comment>
<accession>A0ABT1TXG1</accession>
<organism evidence="1 2">
    <name type="scientific">Methylomonas rosea</name>
    <dbReference type="NCBI Taxonomy" id="2952227"/>
    <lineage>
        <taxon>Bacteria</taxon>
        <taxon>Pseudomonadati</taxon>
        <taxon>Pseudomonadota</taxon>
        <taxon>Gammaproteobacteria</taxon>
        <taxon>Methylococcales</taxon>
        <taxon>Methylococcaceae</taxon>
        <taxon>Methylomonas</taxon>
    </lineage>
</organism>
<reference evidence="1 2" key="1">
    <citation type="submission" date="2022-07" db="EMBL/GenBank/DDBJ databases">
        <title>Methylomonas rivi sp. nov., Methylomonas rosea sp. nov., Methylomonas aureus sp. nov. and Methylomonas subterranea sp. nov., four novel methanotrophs isolated from a freshwater creek and the deep terrestrial subsurface.</title>
        <authorList>
            <person name="Abin C."/>
            <person name="Sankaranarayanan K."/>
            <person name="Garner C."/>
            <person name="Sindelar R."/>
            <person name="Kotary K."/>
            <person name="Garner R."/>
            <person name="Barclay S."/>
            <person name="Lawson P."/>
            <person name="Krumholz L."/>
        </authorList>
    </citation>
    <scope>NUCLEOTIDE SEQUENCE [LARGE SCALE GENOMIC DNA]</scope>
    <source>
        <strain evidence="1 2">WSC-7</strain>
    </source>
</reference>
<sequence length="71" mass="7970">GAMQGCIALTKGQEAPFVNPRRKRGAQGISGVRVSFLLDTFLWTSKEKYLGCRSENRHQINRRGSDTFKAK</sequence>
<dbReference type="Proteomes" id="UP001524570">
    <property type="component" value="Unassembled WGS sequence"/>
</dbReference>
<name>A0ABT1TXG1_9GAMM</name>
<keyword evidence="2" id="KW-1185">Reference proteome</keyword>
<evidence type="ECO:0000313" key="1">
    <source>
        <dbReference type="EMBL" id="MCQ8119464.1"/>
    </source>
</evidence>